<gene>
    <name evidence="1" type="ORF">QW060_03770</name>
    <name evidence="2" type="ORF">QW060_24355</name>
</gene>
<organism evidence="2 3">
    <name type="scientific">Paenimyroides ceti</name>
    <dbReference type="NCBI Taxonomy" id="395087"/>
    <lineage>
        <taxon>Bacteria</taxon>
        <taxon>Pseudomonadati</taxon>
        <taxon>Bacteroidota</taxon>
        <taxon>Flavobacteriia</taxon>
        <taxon>Flavobacteriales</taxon>
        <taxon>Flavobacteriaceae</taxon>
        <taxon>Paenimyroides</taxon>
    </lineage>
</organism>
<reference evidence="2" key="3">
    <citation type="submission" date="2023-06" db="EMBL/GenBank/DDBJ databases">
        <authorList>
            <person name="Lucena T."/>
            <person name="Sun Q."/>
        </authorList>
    </citation>
    <scope>NUCLEOTIDE SEQUENCE</scope>
    <source>
        <strain evidence="2">CECT 7184</strain>
    </source>
</reference>
<reference evidence="2" key="1">
    <citation type="journal article" date="2014" name="Int. J. Syst. Evol. Microbiol.">
        <title>Complete genome of a new Firmicutes species belonging to the dominant human colonic microbiota ('Ruminococcus bicirculans') reveals two chromosomes and a selective capacity to utilize plant glucans.</title>
        <authorList>
            <consortium name="NISC Comparative Sequencing Program"/>
            <person name="Wegmann U."/>
            <person name="Louis P."/>
            <person name="Goesmann A."/>
            <person name="Henrissat B."/>
            <person name="Duncan S.H."/>
            <person name="Flint H.J."/>
        </authorList>
    </citation>
    <scope>NUCLEOTIDE SEQUENCE</scope>
    <source>
        <strain evidence="2">CECT 7184</strain>
    </source>
</reference>
<accession>A0ABT8CZQ0</accession>
<dbReference type="RefSeq" id="WP_290362331.1">
    <property type="nucleotide sequence ID" value="NZ_JAUFQU010000001.1"/>
</dbReference>
<reference evidence="3" key="2">
    <citation type="journal article" date="2019" name="Int. J. Syst. Evol. Microbiol.">
        <title>The Global Catalogue of Microorganisms (GCM) 10K type strain sequencing project: providing services to taxonomists for standard genome sequencing and annotation.</title>
        <authorList>
            <consortium name="The Broad Institute Genomics Platform"/>
            <consortium name="The Broad Institute Genome Sequencing Center for Infectious Disease"/>
            <person name="Wu L."/>
            <person name="Ma J."/>
        </authorList>
    </citation>
    <scope>NUCLEOTIDE SEQUENCE [LARGE SCALE GENOMIC DNA]</scope>
    <source>
        <strain evidence="3">CECT 7184</strain>
    </source>
</reference>
<dbReference type="EMBL" id="JAUFQU010000001">
    <property type="protein sequence ID" value="MDN3706240.1"/>
    <property type="molecule type" value="Genomic_DNA"/>
</dbReference>
<protein>
    <submittedName>
        <fullName evidence="2">Uncharacterized protein</fullName>
    </submittedName>
</protein>
<proteinExistence type="predicted"/>
<evidence type="ECO:0000313" key="2">
    <source>
        <dbReference type="EMBL" id="MDN3710038.1"/>
    </source>
</evidence>
<dbReference type="Proteomes" id="UP001242368">
    <property type="component" value="Unassembled WGS sequence"/>
</dbReference>
<comment type="caution">
    <text evidence="2">The sequence shown here is derived from an EMBL/GenBank/DDBJ whole genome shotgun (WGS) entry which is preliminary data.</text>
</comment>
<evidence type="ECO:0000313" key="3">
    <source>
        <dbReference type="Proteomes" id="UP001242368"/>
    </source>
</evidence>
<name>A0ABT8CZQ0_9FLAO</name>
<evidence type="ECO:0000313" key="1">
    <source>
        <dbReference type="EMBL" id="MDN3706240.1"/>
    </source>
</evidence>
<keyword evidence="3" id="KW-1185">Reference proteome</keyword>
<dbReference type="EMBL" id="JAUFQU010000071">
    <property type="protein sequence ID" value="MDN3710038.1"/>
    <property type="molecule type" value="Genomic_DNA"/>
</dbReference>
<sequence length="73" mass="8287">MPFPLPSDLSKEFCINPLIKIIVQSKALFTKALYCIAVPNTAFERQTLPHRNQRANQSLYLPYNFSAGSKKCI</sequence>